<reference evidence="6 7" key="1">
    <citation type="journal article" date="2012" name="J. Bacteriol.">
        <title>Genome Sequence of Idiomarina xiamenensis Type Strain 10-D-4.</title>
        <authorList>
            <person name="Lai Q."/>
            <person name="Wang L."/>
            <person name="Wang W."/>
            <person name="Shao Z."/>
        </authorList>
    </citation>
    <scope>NUCLEOTIDE SEQUENCE [LARGE SCALE GENOMIC DNA]</scope>
    <source>
        <strain evidence="6 7">10-D-4</strain>
    </source>
</reference>
<dbReference type="NCBIfam" id="TIGR01730">
    <property type="entry name" value="RND_mfp"/>
    <property type="match status" value="1"/>
</dbReference>
<dbReference type="PANTHER" id="PTHR30469:SF12">
    <property type="entry name" value="MULTIDRUG RESISTANCE PROTEIN MDTA"/>
    <property type="match status" value="1"/>
</dbReference>
<dbReference type="PANTHER" id="PTHR30469">
    <property type="entry name" value="MULTIDRUG RESISTANCE PROTEIN MDTA"/>
    <property type="match status" value="1"/>
</dbReference>
<dbReference type="eggNOG" id="COG0845">
    <property type="taxonomic scope" value="Bacteria"/>
</dbReference>
<evidence type="ECO:0000313" key="7">
    <source>
        <dbReference type="Proteomes" id="UP000014115"/>
    </source>
</evidence>
<dbReference type="EMBL" id="AMRG01000006">
    <property type="protein sequence ID" value="EKE84226.1"/>
    <property type="molecule type" value="Genomic_DNA"/>
</dbReference>
<dbReference type="InterPro" id="IPR006143">
    <property type="entry name" value="RND_pump_MFP"/>
</dbReference>
<gene>
    <name evidence="6" type="ORF">A10D4_06021</name>
</gene>
<evidence type="ECO:0000256" key="1">
    <source>
        <dbReference type="ARBA" id="ARBA00009477"/>
    </source>
</evidence>
<evidence type="ECO:0000313" key="6">
    <source>
        <dbReference type="EMBL" id="EKE84226.1"/>
    </source>
</evidence>
<sequence length="408" mass="44226">MLKKKRVWLPILIIILSIVLMVVLSSMRTPPEQVSAERQAVLVEVQEVQPENVQFSVNSQGEVKPKFATELVTEVSGKVTKIAEQFVAGGVFAEGDMLIQLDPSDYQAALQQARADLLQAQSNLAEERARAQVAKEEWAAIESGEIPDLGLRKPQLASAAAALESAEARLAKAKRDLERTTIRAPFAGILRSKAVDIGQFLGVGSSVAVLYGTDVAEIRLPLGDRDLAYIDMPKMNVDSDQQPLVQLQSEVAGKAVQWQARLVRSEGVLDSSSRVIYGVAEVQDPYHLNNPESDTPALRFGHFVQAEVGGKMANGVFRLPRYALTGSGQVWVVGDERALELRDVQLARREGNTIYIEKGLQAGDKVVLTQLANPLPGMKVRLSGDPVPDTGADKDDEADSSALTAAKE</sequence>
<keyword evidence="4" id="KW-0812">Transmembrane</keyword>
<dbReference type="SUPFAM" id="SSF111369">
    <property type="entry name" value="HlyD-like secretion proteins"/>
    <property type="match status" value="1"/>
</dbReference>
<keyword evidence="2" id="KW-0175">Coiled coil</keyword>
<organism evidence="6 7">
    <name type="scientific">Idiomarina xiamenensis 10-D-4</name>
    <dbReference type="NCBI Taxonomy" id="740709"/>
    <lineage>
        <taxon>Bacteria</taxon>
        <taxon>Pseudomonadati</taxon>
        <taxon>Pseudomonadota</taxon>
        <taxon>Gammaproteobacteria</taxon>
        <taxon>Alteromonadales</taxon>
        <taxon>Idiomarinaceae</taxon>
        <taxon>Idiomarina</taxon>
    </lineage>
</organism>
<dbReference type="RefSeq" id="WP_008488361.1">
    <property type="nucleotide sequence ID" value="NZ_AMRG01000006.1"/>
</dbReference>
<dbReference type="STRING" id="740709.A10D4_06021"/>
<keyword evidence="7" id="KW-1185">Reference proteome</keyword>
<dbReference type="GO" id="GO:0015562">
    <property type="term" value="F:efflux transmembrane transporter activity"/>
    <property type="evidence" value="ECO:0007669"/>
    <property type="project" value="TreeGrafter"/>
</dbReference>
<keyword evidence="4" id="KW-0472">Membrane</keyword>
<comment type="caution">
    <text evidence="6">The sequence shown here is derived from an EMBL/GenBank/DDBJ whole genome shotgun (WGS) entry which is preliminary data.</text>
</comment>
<dbReference type="PATRIC" id="fig|740709.3.peg.1230"/>
<accession>K2JL96</accession>
<feature type="domain" description="Multidrug resistance protein MdtA-like C-terminal permuted SH3" evidence="5">
    <location>
        <begin position="327"/>
        <end position="369"/>
    </location>
</feature>
<evidence type="ECO:0000259" key="5">
    <source>
        <dbReference type="Pfam" id="PF25967"/>
    </source>
</evidence>
<keyword evidence="4" id="KW-1133">Transmembrane helix</keyword>
<feature type="region of interest" description="Disordered" evidence="3">
    <location>
        <begin position="378"/>
        <end position="408"/>
    </location>
</feature>
<evidence type="ECO:0000256" key="4">
    <source>
        <dbReference type="SAM" id="Phobius"/>
    </source>
</evidence>
<dbReference type="OrthoDB" id="5730196at2"/>
<name>K2JL96_9GAMM</name>
<proteinExistence type="inferred from homology"/>
<dbReference type="InterPro" id="IPR058627">
    <property type="entry name" value="MdtA-like_C"/>
</dbReference>
<comment type="similarity">
    <text evidence="1">Belongs to the membrane fusion protein (MFP) (TC 8.A.1) family.</text>
</comment>
<feature type="transmembrane region" description="Helical" evidence="4">
    <location>
        <begin position="7"/>
        <end position="27"/>
    </location>
</feature>
<protein>
    <submittedName>
        <fullName evidence="6">Membrane-fusion protein</fullName>
    </submittedName>
</protein>
<dbReference type="GO" id="GO:1990281">
    <property type="term" value="C:efflux pump complex"/>
    <property type="evidence" value="ECO:0007669"/>
    <property type="project" value="TreeGrafter"/>
</dbReference>
<evidence type="ECO:0000256" key="2">
    <source>
        <dbReference type="SAM" id="Coils"/>
    </source>
</evidence>
<dbReference type="Gene3D" id="2.40.30.170">
    <property type="match status" value="1"/>
</dbReference>
<dbReference type="AlphaFoldDB" id="K2JL96"/>
<dbReference type="Gene3D" id="2.40.420.20">
    <property type="match status" value="1"/>
</dbReference>
<evidence type="ECO:0000256" key="3">
    <source>
        <dbReference type="SAM" id="MobiDB-lite"/>
    </source>
</evidence>
<dbReference type="Gene3D" id="2.40.50.100">
    <property type="match status" value="1"/>
</dbReference>
<feature type="coiled-coil region" evidence="2">
    <location>
        <begin position="110"/>
        <end position="183"/>
    </location>
</feature>
<dbReference type="Proteomes" id="UP000014115">
    <property type="component" value="Unassembled WGS sequence"/>
</dbReference>
<dbReference type="Gene3D" id="1.10.287.470">
    <property type="entry name" value="Helix hairpin bin"/>
    <property type="match status" value="1"/>
</dbReference>
<dbReference type="Pfam" id="PF25967">
    <property type="entry name" value="RND-MFP_C"/>
    <property type="match status" value="1"/>
</dbReference>